<evidence type="ECO:0000259" key="4">
    <source>
        <dbReference type="Pfam" id="PF09375"/>
    </source>
</evidence>
<feature type="signal peptide" evidence="3">
    <location>
        <begin position="1"/>
        <end position="19"/>
    </location>
</feature>
<dbReference type="EMBL" id="BAABBN010000017">
    <property type="protein sequence ID" value="GAA3944545.1"/>
    <property type="molecule type" value="Genomic_DNA"/>
</dbReference>
<feature type="domain" description="Imelysin-like" evidence="4">
    <location>
        <begin position="59"/>
        <end position="267"/>
    </location>
</feature>
<comment type="caution">
    <text evidence="5">The sequence shown here is derived from an EMBL/GenBank/DDBJ whole genome shotgun (WGS) entry which is preliminary data.</text>
</comment>
<dbReference type="InterPro" id="IPR038352">
    <property type="entry name" value="Imelysin_sf"/>
</dbReference>
<dbReference type="Pfam" id="PF09375">
    <property type="entry name" value="Peptidase_M75"/>
    <property type="match status" value="1"/>
</dbReference>
<comment type="subcellular location">
    <subcellularLocation>
        <location evidence="1">Cell envelope</location>
    </subcellularLocation>
</comment>
<protein>
    <recommendedName>
        <fullName evidence="4">Imelysin-like domain-containing protein</fullName>
    </recommendedName>
</protein>
<evidence type="ECO:0000256" key="1">
    <source>
        <dbReference type="ARBA" id="ARBA00004196"/>
    </source>
</evidence>
<proteinExistence type="predicted"/>
<dbReference type="InterPro" id="IPR018976">
    <property type="entry name" value="Imelysin-like"/>
</dbReference>
<name>A0ABP7NFM1_9GAMM</name>
<dbReference type="RefSeq" id="WP_344800957.1">
    <property type="nucleotide sequence ID" value="NZ_BAABBN010000017.1"/>
</dbReference>
<organism evidence="5 6">
    <name type="scientific">Litoribacillus peritrichatus</name>
    <dbReference type="NCBI Taxonomy" id="718191"/>
    <lineage>
        <taxon>Bacteria</taxon>
        <taxon>Pseudomonadati</taxon>
        <taxon>Pseudomonadota</taxon>
        <taxon>Gammaproteobacteria</taxon>
        <taxon>Oceanospirillales</taxon>
        <taxon>Oceanospirillaceae</taxon>
        <taxon>Litoribacillus</taxon>
    </lineage>
</organism>
<evidence type="ECO:0000313" key="6">
    <source>
        <dbReference type="Proteomes" id="UP001501565"/>
    </source>
</evidence>
<evidence type="ECO:0000256" key="3">
    <source>
        <dbReference type="SAM" id="SignalP"/>
    </source>
</evidence>
<accession>A0ABP7NFM1</accession>
<feature type="chain" id="PRO_5045313285" description="Imelysin-like domain-containing protein" evidence="3">
    <location>
        <begin position="20"/>
        <end position="371"/>
    </location>
</feature>
<evidence type="ECO:0000256" key="2">
    <source>
        <dbReference type="ARBA" id="ARBA00022729"/>
    </source>
</evidence>
<reference evidence="6" key="1">
    <citation type="journal article" date="2019" name="Int. J. Syst. Evol. Microbiol.">
        <title>The Global Catalogue of Microorganisms (GCM) 10K type strain sequencing project: providing services to taxonomists for standard genome sequencing and annotation.</title>
        <authorList>
            <consortium name="The Broad Institute Genomics Platform"/>
            <consortium name="The Broad Institute Genome Sequencing Center for Infectious Disease"/>
            <person name="Wu L."/>
            <person name="Ma J."/>
        </authorList>
    </citation>
    <scope>NUCLEOTIDE SEQUENCE [LARGE SCALE GENOMIC DNA]</scope>
    <source>
        <strain evidence="6">JCM 17551</strain>
    </source>
</reference>
<gene>
    <name evidence="5" type="ORF">GCM10022277_45300</name>
</gene>
<keyword evidence="6" id="KW-1185">Reference proteome</keyword>
<dbReference type="Gene3D" id="1.20.1420.20">
    <property type="entry name" value="M75 peptidase, HXXE motif"/>
    <property type="match status" value="1"/>
</dbReference>
<sequence length="371" mass="42253">MKHCAFLIAVLVATVLLNGCDKSAPPEQKTSEPQLAKTFLPDGLLTTLSANTFQHTTELLHLSHQLHIATTGFLEQPSPEKLKDAQNTYNLLLSQWAQSLPYIYMTALTTQGAPLVNRIEKLPMLPGYLDELPDYPYSGLVHDIMLPIQPESLKRLHTLDNDEQVIFGLSAIEFLLFDHFQSDHYQQFLIQNELPEEEASQEILIEQLPNNRRRSLLKLQVEQLVEDTSELHKRWQLPNGEDTKKFNALISKNLNLTLSKSYQKATWLVLDALNSIQEKPLLLGRAHFSRAETELLNVGIETLTGYHQNLSSIWAVFPQPEKEEFTAVLNSLSELIQQYQQEPSNSLLLELASNRCNQLLELSHDLVFQPE</sequence>
<dbReference type="Proteomes" id="UP001501565">
    <property type="component" value="Unassembled WGS sequence"/>
</dbReference>
<keyword evidence="2 3" id="KW-0732">Signal</keyword>
<evidence type="ECO:0000313" key="5">
    <source>
        <dbReference type="EMBL" id="GAA3944545.1"/>
    </source>
</evidence>